<dbReference type="GO" id="GO:0003735">
    <property type="term" value="F:structural constituent of ribosome"/>
    <property type="evidence" value="ECO:0007669"/>
    <property type="project" value="InterPro"/>
</dbReference>
<dbReference type="GO" id="GO:0022626">
    <property type="term" value="C:cytosolic ribosome"/>
    <property type="evidence" value="ECO:0007669"/>
    <property type="project" value="UniProtKB-ARBA"/>
</dbReference>
<evidence type="ECO:0000256" key="2">
    <source>
        <dbReference type="ARBA" id="ARBA00022980"/>
    </source>
</evidence>
<name>A0A9W8AFV5_9FUNG</name>
<comment type="similarity">
    <text evidence="1 4">Belongs to the eukaryotic ribosomal protein eS21 family.</text>
</comment>
<comment type="subunit">
    <text evidence="4">Component of the small ribosomal subunit.</text>
</comment>
<dbReference type="AlphaFoldDB" id="A0A9W8AFV5"/>
<dbReference type="PANTHER" id="PTHR10442">
    <property type="entry name" value="40S RIBOSOMAL PROTEIN S21"/>
    <property type="match status" value="1"/>
</dbReference>
<protein>
    <recommendedName>
        <fullName evidence="4">40S ribosomal protein S21</fullName>
    </recommendedName>
</protein>
<keyword evidence="4" id="KW-0698">rRNA processing</keyword>
<evidence type="ECO:0000313" key="6">
    <source>
        <dbReference type="Proteomes" id="UP001150569"/>
    </source>
</evidence>
<dbReference type="GO" id="GO:0006412">
    <property type="term" value="P:translation"/>
    <property type="evidence" value="ECO:0007669"/>
    <property type="project" value="InterPro"/>
</dbReference>
<evidence type="ECO:0000256" key="1">
    <source>
        <dbReference type="ARBA" id="ARBA00010228"/>
    </source>
</evidence>
<dbReference type="PIRSF" id="PIRSF002148">
    <property type="entry name" value="Ribosomal_S21e"/>
    <property type="match status" value="1"/>
</dbReference>
<keyword evidence="6" id="KW-1185">Reference proteome</keyword>
<dbReference type="InterPro" id="IPR038579">
    <property type="entry name" value="Ribosomal_eS21_sf"/>
</dbReference>
<keyword evidence="3 4" id="KW-0687">Ribonucleoprotein</keyword>
<organism evidence="5 6">
    <name type="scientific">Tieghemiomyces parasiticus</name>
    <dbReference type="NCBI Taxonomy" id="78921"/>
    <lineage>
        <taxon>Eukaryota</taxon>
        <taxon>Fungi</taxon>
        <taxon>Fungi incertae sedis</taxon>
        <taxon>Zoopagomycota</taxon>
        <taxon>Kickxellomycotina</taxon>
        <taxon>Dimargaritomycetes</taxon>
        <taxon>Dimargaritales</taxon>
        <taxon>Dimargaritaceae</taxon>
        <taxon>Tieghemiomyces</taxon>
    </lineage>
</organism>
<dbReference type="GO" id="GO:1990904">
    <property type="term" value="C:ribonucleoprotein complex"/>
    <property type="evidence" value="ECO:0007669"/>
    <property type="project" value="UniProtKB-KW"/>
</dbReference>
<comment type="function">
    <text evidence="4">Required for the processing of the 20S rRNA-precursor to mature 18S rRNA in a late step of the maturation of 40S ribosomal subunits. Has a physiological role leading to 18S rRNA stability.</text>
</comment>
<sequence length="86" mass="9471">MENSNGQIVDMYLPRKCSATNRLITAKDHAAVQINIANVSDKGIAQKSYKTVTIAGFVRQTGHSDESVNRLTTESGYLKGVWDARE</sequence>
<proteinExistence type="inferred from homology"/>
<dbReference type="FunFam" id="3.30.1230.20:FF:000001">
    <property type="entry name" value="40S ribosomal protein S21"/>
    <property type="match status" value="1"/>
</dbReference>
<keyword evidence="4" id="KW-0963">Cytoplasm</keyword>
<dbReference type="Pfam" id="PF01249">
    <property type="entry name" value="Ribosomal_S21e"/>
    <property type="match status" value="1"/>
</dbReference>
<comment type="subcellular location">
    <subcellularLocation>
        <location evidence="4">Cytoplasm</location>
    </subcellularLocation>
</comment>
<comment type="caution">
    <text evidence="5">The sequence shown here is derived from an EMBL/GenBank/DDBJ whole genome shotgun (WGS) entry which is preliminary data.</text>
</comment>
<evidence type="ECO:0000256" key="3">
    <source>
        <dbReference type="ARBA" id="ARBA00023274"/>
    </source>
</evidence>
<evidence type="ECO:0000313" key="5">
    <source>
        <dbReference type="EMBL" id="KAJ1930265.1"/>
    </source>
</evidence>
<accession>A0A9W8AFV5</accession>
<keyword evidence="2 4" id="KW-0689">Ribosomal protein</keyword>
<dbReference type="GO" id="GO:0042274">
    <property type="term" value="P:ribosomal small subunit biogenesis"/>
    <property type="evidence" value="ECO:0007669"/>
    <property type="project" value="UniProtKB-ARBA"/>
</dbReference>
<evidence type="ECO:0000256" key="4">
    <source>
        <dbReference type="PIRNR" id="PIRNR002148"/>
    </source>
</evidence>
<reference evidence="5" key="1">
    <citation type="submission" date="2022-07" db="EMBL/GenBank/DDBJ databases">
        <title>Phylogenomic reconstructions and comparative analyses of Kickxellomycotina fungi.</title>
        <authorList>
            <person name="Reynolds N.K."/>
            <person name="Stajich J.E."/>
            <person name="Barry K."/>
            <person name="Grigoriev I.V."/>
            <person name="Crous P."/>
            <person name="Smith M.E."/>
        </authorList>
    </citation>
    <scope>NUCLEOTIDE SEQUENCE</scope>
    <source>
        <strain evidence="5">RSA 861</strain>
    </source>
</reference>
<dbReference type="Gene3D" id="3.30.1230.20">
    <property type="match status" value="1"/>
</dbReference>
<dbReference type="OrthoDB" id="278325at2759"/>
<dbReference type="GO" id="GO:0006364">
    <property type="term" value="P:rRNA processing"/>
    <property type="evidence" value="ECO:0007669"/>
    <property type="project" value="UniProtKB-KW"/>
</dbReference>
<dbReference type="InterPro" id="IPR001931">
    <property type="entry name" value="Ribosomal_eS21"/>
</dbReference>
<dbReference type="Proteomes" id="UP001150569">
    <property type="component" value="Unassembled WGS sequence"/>
</dbReference>
<dbReference type="EMBL" id="JANBPT010000011">
    <property type="protein sequence ID" value="KAJ1930265.1"/>
    <property type="molecule type" value="Genomic_DNA"/>
</dbReference>
<gene>
    <name evidence="5" type="primary">RPS21_1</name>
    <name evidence="5" type="ORF">IWQ60_000446</name>
</gene>